<organism evidence="6 7">
    <name type="scientific">Perilla frutescens var. hirtella</name>
    <name type="common">Perilla citriodora</name>
    <name type="synonym">Perilla setoyensis</name>
    <dbReference type="NCBI Taxonomy" id="608512"/>
    <lineage>
        <taxon>Eukaryota</taxon>
        <taxon>Viridiplantae</taxon>
        <taxon>Streptophyta</taxon>
        <taxon>Embryophyta</taxon>
        <taxon>Tracheophyta</taxon>
        <taxon>Spermatophyta</taxon>
        <taxon>Magnoliopsida</taxon>
        <taxon>eudicotyledons</taxon>
        <taxon>Gunneridae</taxon>
        <taxon>Pentapetalae</taxon>
        <taxon>asterids</taxon>
        <taxon>lamiids</taxon>
        <taxon>Lamiales</taxon>
        <taxon>Lamiaceae</taxon>
        <taxon>Nepetoideae</taxon>
        <taxon>Elsholtzieae</taxon>
        <taxon>Perilla</taxon>
    </lineage>
</organism>
<evidence type="ECO:0000313" key="7">
    <source>
        <dbReference type="Proteomes" id="UP001190926"/>
    </source>
</evidence>
<gene>
    <name evidence="6" type="ORF">C2S53_001498</name>
</gene>
<dbReference type="EMBL" id="SDAM02000167">
    <property type="protein sequence ID" value="KAH6826061.1"/>
    <property type="molecule type" value="Genomic_DNA"/>
</dbReference>
<dbReference type="FunFam" id="2.60.40.420:FF:000003">
    <property type="entry name" value="Blue copper"/>
    <property type="match status" value="1"/>
</dbReference>
<dbReference type="AlphaFoldDB" id="A0AAD4P4M5"/>
<feature type="region of interest" description="Disordered" evidence="3">
    <location>
        <begin position="131"/>
        <end position="154"/>
    </location>
</feature>
<dbReference type="Gene3D" id="2.60.40.420">
    <property type="entry name" value="Cupredoxins - blue copper proteins"/>
    <property type="match status" value="1"/>
</dbReference>
<evidence type="ECO:0000256" key="4">
    <source>
        <dbReference type="SAM" id="SignalP"/>
    </source>
</evidence>
<dbReference type="GO" id="GO:0046872">
    <property type="term" value="F:metal ion binding"/>
    <property type="evidence" value="ECO:0007669"/>
    <property type="project" value="UniProtKB-KW"/>
</dbReference>
<protein>
    <recommendedName>
        <fullName evidence="5">Phytocyanin domain-containing protein</fullName>
    </recommendedName>
</protein>
<dbReference type="PROSITE" id="PS51485">
    <property type="entry name" value="PHYTOCYANIN"/>
    <property type="match status" value="1"/>
</dbReference>
<evidence type="ECO:0000256" key="2">
    <source>
        <dbReference type="ARBA" id="ARBA00023180"/>
    </source>
</evidence>
<dbReference type="GO" id="GO:0009055">
    <property type="term" value="F:electron transfer activity"/>
    <property type="evidence" value="ECO:0007669"/>
    <property type="project" value="InterPro"/>
</dbReference>
<dbReference type="GO" id="GO:0005886">
    <property type="term" value="C:plasma membrane"/>
    <property type="evidence" value="ECO:0007669"/>
    <property type="project" value="TreeGrafter"/>
</dbReference>
<dbReference type="PANTHER" id="PTHR33021">
    <property type="entry name" value="BLUE COPPER PROTEIN"/>
    <property type="match status" value="1"/>
</dbReference>
<dbReference type="Proteomes" id="UP001190926">
    <property type="component" value="Unassembled WGS sequence"/>
</dbReference>
<evidence type="ECO:0000256" key="1">
    <source>
        <dbReference type="ARBA" id="ARBA00022723"/>
    </source>
</evidence>
<dbReference type="InterPro" id="IPR039391">
    <property type="entry name" value="Phytocyanin-like"/>
</dbReference>
<accession>A0AAD4P4M5</accession>
<dbReference type="InterPro" id="IPR003245">
    <property type="entry name" value="Phytocyanin_dom"/>
</dbReference>
<proteinExistence type="predicted"/>
<dbReference type="Pfam" id="PF02298">
    <property type="entry name" value="Cu_bind_like"/>
    <property type="match status" value="1"/>
</dbReference>
<evidence type="ECO:0000259" key="5">
    <source>
        <dbReference type="PROSITE" id="PS51485"/>
    </source>
</evidence>
<feature type="chain" id="PRO_5042047649" description="Phytocyanin domain-containing protein" evidence="4">
    <location>
        <begin position="25"/>
        <end position="188"/>
    </location>
</feature>
<evidence type="ECO:0000256" key="3">
    <source>
        <dbReference type="SAM" id="MobiDB-lite"/>
    </source>
</evidence>
<feature type="domain" description="Phytocyanin" evidence="5">
    <location>
        <begin position="25"/>
        <end position="126"/>
    </location>
</feature>
<keyword evidence="2" id="KW-0325">Glycoprotein</keyword>
<reference evidence="6 7" key="1">
    <citation type="journal article" date="2021" name="Nat. Commun.">
        <title>Incipient diploidization of the medicinal plant Perilla within 10,000 years.</title>
        <authorList>
            <person name="Zhang Y."/>
            <person name="Shen Q."/>
            <person name="Leng L."/>
            <person name="Zhang D."/>
            <person name="Chen S."/>
            <person name="Shi Y."/>
            <person name="Ning Z."/>
            <person name="Chen S."/>
        </authorList>
    </citation>
    <scope>NUCLEOTIDE SEQUENCE [LARGE SCALE GENOMIC DNA]</scope>
    <source>
        <strain evidence="7">cv. PC099</strain>
    </source>
</reference>
<comment type="caution">
    <text evidence="6">The sequence shown here is derived from an EMBL/GenBank/DDBJ whole genome shotgun (WGS) entry which is preliminary data.</text>
</comment>
<sequence>MPILVKREMILLFFVMLVCGFCNGEVYKIGDAAGWAIIGNMDYNKWASSKTFQVGDIFIFEYNPSYHNVLQVSRTDFHTCDATAPIATYTTGNDTIVIRSPGHYYYICGFVGHCQAGQKVDIRVPKLDRAEGSPFSSPIEPHNESSVPEASSVGPMAPGPSLNNGEFLTNDSGLFSFGLLVIFVWALF</sequence>
<dbReference type="PANTHER" id="PTHR33021:SF443">
    <property type="entry name" value="MAVICYANIN-LIKE"/>
    <property type="match status" value="1"/>
</dbReference>
<dbReference type="InterPro" id="IPR008972">
    <property type="entry name" value="Cupredoxin"/>
</dbReference>
<name>A0AAD4P4M5_PERFH</name>
<keyword evidence="1" id="KW-0479">Metal-binding</keyword>
<keyword evidence="7" id="KW-1185">Reference proteome</keyword>
<keyword evidence="4" id="KW-0732">Signal</keyword>
<evidence type="ECO:0000313" key="6">
    <source>
        <dbReference type="EMBL" id="KAH6826061.1"/>
    </source>
</evidence>
<dbReference type="SUPFAM" id="SSF49503">
    <property type="entry name" value="Cupredoxins"/>
    <property type="match status" value="1"/>
</dbReference>
<feature type="signal peptide" evidence="4">
    <location>
        <begin position="1"/>
        <end position="24"/>
    </location>
</feature>